<evidence type="ECO:0000313" key="1">
    <source>
        <dbReference type="EMBL" id="MBO8430454.1"/>
    </source>
</evidence>
<organism evidence="1 2">
    <name type="scientific">Candidatus Scatousia excrementipullorum</name>
    <dbReference type="NCBI Taxonomy" id="2840936"/>
    <lineage>
        <taxon>Bacteria</taxon>
        <taxon>Candidatus Scatousia</taxon>
    </lineage>
</organism>
<accession>A0A9D9DSE6</accession>
<gene>
    <name evidence="1" type="ORF">IAC76_03630</name>
</gene>
<comment type="caution">
    <text evidence="1">The sequence shown here is derived from an EMBL/GenBank/DDBJ whole genome shotgun (WGS) entry which is preliminary data.</text>
</comment>
<reference evidence="1" key="2">
    <citation type="journal article" date="2021" name="PeerJ">
        <title>Extensive microbial diversity within the chicken gut microbiome revealed by metagenomics and culture.</title>
        <authorList>
            <person name="Gilroy R."/>
            <person name="Ravi A."/>
            <person name="Getino M."/>
            <person name="Pursley I."/>
            <person name="Horton D.L."/>
            <person name="Alikhan N.F."/>
            <person name="Baker D."/>
            <person name="Gharbi K."/>
            <person name="Hall N."/>
            <person name="Watson M."/>
            <person name="Adriaenssens E.M."/>
            <person name="Foster-Nyarko E."/>
            <person name="Jarju S."/>
            <person name="Secka A."/>
            <person name="Antonio M."/>
            <person name="Oren A."/>
            <person name="Chaudhuri R.R."/>
            <person name="La Ragione R."/>
            <person name="Hildebrand F."/>
            <person name="Pallen M.J."/>
        </authorList>
    </citation>
    <scope>NUCLEOTIDE SEQUENCE</scope>
    <source>
        <strain evidence="1">10192</strain>
    </source>
</reference>
<reference evidence="1" key="1">
    <citation type="submission" date="2020-10" db="EMBL/GenBank/DDBJ databases">
        <authorList>
            <person name="Gilroy R."/>
        </authorList>
    </citation>
    <scope>NUCLEOTIDE SEQUENCE</scope>
    <source>
        <strain evidence="1">10192</strain>
    </source>
</reference>
<proteinExistence type="predicted"/>
<dbReference type="Proteomes" id="UP000823632">
    <property type="component" value="Unassembled WGS sequence"/>
</dbReference>
<dbReference type="EMBL" id="JADIND010000078">
    <property type="protein sequence ID" value="MBO8430454.1"/>
    <property type="molecule type" value="Genomic_DNA"/>
</dbReference>
<evidence type="ECO:0000313" key="2">
    <source>
        <dbReference type="Proteomes" id="UP000823632"/>
    </source>
</evidence>
<dbReference type="AlphaFoldDB" id="A0A9D9DSE6"/>
<name>A0A9D9DSE6_9BACT</name>
<sequence>MVMRYGIDGIGYMPATRSSNTTYIQNNFYGNSVYSGNANFGYNGYGCGCCGGYSGSCFGFGFAGGYPPPPPPSHHYCGDNELPGIAKWSLGIGVTSSLVGLGIKLFSKNS</sequence>
<protein>
    <submittedName>
        <fullName evidence="1">Uncharacterized protein</fullName>
    </submittedName>
</protein>